<gene>
    <name evidence="2" type="ORF">BDV34DRAFT_200443</name>
</gene>
<dbReference type="EMBL" id="ML735000">
    <property type="protein sequence ID" value="KAB8202692.1"/>
    <property type="molecule type" value="Genomic_DNA"/>
</dbReference>
<feature type="transmembrane region" description="Helical" evidence="1">
    <location>
        <begin position="12"/>
        <end position="33"/>
    </location>
</feature>
<evidence type="ECO:0000256" key="1">
    <source>
        <dbReference type="SAM" id="Phobius"/>
    </source>
</evidence>
<dbReference type="VEuPathDB" id="FungiDB:BDV34DRAFT_200443"/>
<keyword evidence="1" id="KW-0472">Membrane</keyword>
<reference evidence="2 3" key="1">
    <citation type="submission" date="2019-04" db="EMBL/GenBank/DDBJ databases">
        <title>Fungal friends and foes A comparative genomics study of 23 Aspergillus species from section Flavi.</title>
        <authorList>
            <consortium name="DOE Joint Genome Institute"/>
            <person name="Kjaerbolling I."/>
            <person name="Vesth T.C."/>
            <person name="Frisvad J.C."/>
            <person name="Nybo J.L."/>
            <person name="Theobald S."/>
            <person name="Kildgaard S."/>
            <person name="Petersen T.I."/>
            <person name="Kuo A."/>
            <person name="Sato A."/>
            <person name="Lyhne E.K."/>
            <person name="Kogle M.E."/>
            <person name="Wiebenga A."/>
            <person name="Kun R.S."/>
            <person name="Lubbers R.J."/>
            <person name="Makela M.R."/>
            <person name="Barry K."/>
            <person name="Chovatia M."/>
            <person name="Clum A."/>
            <person name="Daum C."/>
            <person name="Haridas S."/>
            <person name="He G."/>
            <person name="LaButti K."/>
            <person name="Lipzen A."/>
            <person name="Mondo S."/>
            <person name="Pangilinan J."/>
            <person name="Riley R."/>
            <person name="Salamov A."/>
            <person name="Simmons B.A."/>
            <person name="Magnuson J.K."/>
            <person name="Henrissat B."/>
            <person name="Mortensen U.H."/>
            <person name="Larsen T.O."/>
            <person name="De vries R.P."/>
            <person name="Grigoriev I.V."/>
            <person name="Machida M."/>
            <person name="Baker S.E."/>
            <person name="Andersen M.R."/>
        </authorList>
    </citation>
    <scope>NUCLEOTIDE SEQUENCE [LARGE SCALE GENOMIC DNA]</scope>
    <source>
        <strain evidence="2 3">CBS 117618</strain>
    </source>
</reference>
<dbReference type="Proteomes" id="UP000326532">
    <property type="component" value="Unassembled WGS sequence"/>
</dbReference>
<keyword evidence="1" id="KW-1133">Transmembrane helix</keyword>
<evidence type="ECO:0000313" key="2">
    <source>
        <dbReference type="EMBL" id="KAB8202692.1"/>
    </source>
</evidence>
<sequence>MIFPLSLSSWVPLSLISATSFVLVIIMISSFIYRRLQFTRPRIARLSFPTSRQLLQSMQMRPLHS</sequence>
<keyword evidence="3" id="KW-1185">Reference proteome</keyword>
<dbReference type="AlphaFoldDB" id="A0A5N6DBS6"/>
<organism evidence="2 3">
    <name type="scientific">Aspergillus parasiticus</name>
    <dbReference type="NCBI Taxonomy" id="5067"/>
    <lineage>
        <taxon>Eukaryota</taxon>
        <taxon>Fungi</taxon>
        <taxon>Dikarya</taxon>
        <taxon>Ascomycota</taxon>
        <taxon>Pezizomycotina</taxon>
        <taxon>Eurotiomycetes</taxon>
        <taxon>Eurotiomycetidae</taxon>
        <taxon>Eurotiales</taxon>
        <taxon>Aspergillaceae</taxon>
        <taxon>Aspergillus</taxon>
        <taxon>Aspergillus subgen. Circumdati</taxon>
    </lineage>
</organism>
<keyword evidence="1" id="KW-0812">Transmembrane</keyword>
<evidence type="ECO:0000313" key="3">
    <source>
        <dbReference type="Proteomes" id="UP000326532"/>
    </source>
</evidence>
<protein>
    <submittedName>
        <fullName evidence="2">Uncharacterized protein</fullName>
    </submittedName>
</protein>
<proteinExistence type="predicted"/>
<name>A0A5N6DBS6_ASPPA</name>
<accession>A0A5N6DBS6</accession>